<dbReference type="PANTHER" id="PTHR41878">
    <property type="entry name" value="LEXA REPRESSOR-RELATED"/>
    <property type="match status" value="1"/>
</dbReference>
<keyword evidence="3" id="KW-1185">Reference proteome</keyword>
<protein>
    <submittedName>
        <fullName evidence="2">Plasmid pRiA4b ORF-3 family protein</fullName>
    </submittedName>
</protein>
<dbReference type="InterPro" id="IPR024047">
    <property type="entry name" value="MM3350-like_sf"/>
</dbReference>
<dbReference type="Pfam" id="PF07929">
    <property type="entry name" value="PRiA4_ORF3"/>
    <property type="match status" value="1"/>
</dbReference>
<reference evidence="2" key="1">
    <citation type="submission" date="2022-10" db="EMBL/GenBank/DDBJ databases">
        <title>Characterization and whole genome sequencing of a new Roseateles species, isolated from fresh water.</title>
        <authorList>
            <person name="Guliayeva D.Y."/>
            <person name="Akhremchuk A.E."/>
            <person name="Sikolenko M.A."/>
            <person name="Valentovich L.N."/>
            <person name="Sidarenka A.V."/>
        </authorList>
    </citation>
    <scope>NUCLEOTIDE SEQUENCE</scope>
    <source>
        <strain evidence="2">BIM B-1768</strain>
    </source>
</reference>
<dbReference type="Proteomes" id="UP001064933">
    <property type="component" value="Chromosome"/>
</dbReference>
<accession>A0ABY6B762</accession>
<dbReference type="EMBL" id="CP104562">
    <property type="protein sequence ID" value="UXH79055.1"/>
    <property type="molecule type" value="Genomic_DNA"/>
</dbReference>
<sequence>MSTKFQRTQPRQVYQLRIELQHIRPLIWRRILVPDTIKLAKLDRIVQAAMGWTNSHLHDWHIEQRRYGIPDEQWIGSVDILDDRKFTVGAVLGEQVKTFSYSYDFGDGWEHHITVEERLPVQEGRNDWPMCTAGENACPPEDVGGPSGYMDFLEAMHNPAHGQHADYWRWWGGPFVATAFSINAANMAIRKLR</sequence>
<dbReference type="SUPFAM" id="SSF159941">
    <property type="entry name" value="MM3350-like"/>
    <property type="match status" value="1"/>
</dbReference>
<proteinExistence type="predicted"/>
<name>A0ABY6B762_9BURK</name>
<dbReference type="RefSeq" id="WP_261758875.1">
    <property type="nucleotide sequence ID" value="NZ_CP104562.2"/>
</dbReference>
<evidence type="ECO:0000313" key="2">
    <source>
        <dbReference type="EMBL" id="UXH79055.1"/>
    </source>
</evidence>
<organism evidence="2 3">
    <name type="scientific">Roseateles amylovorans</name>
    <dbReference type="NCBI Taxonomy" id="2978473"/>
    <lineage>
        <taxon>Bacteria</taxon>
        <taxon>Pseudomonadati</taxon>
        <taxon>Pseudomonadota</taxon>
        <taxon>Betaproteobacteria</taxon>
        <taxon>Burkholderiales</taxon>
        <taxon>Sphaerotilaceae</taxon>
        <taxon>Roseateles</taxon>
    </lineage>
</organism>
<evidence type="ECO:0000259" key="1">
    <source>
        <dbReference type="Pfam" id="PF07929"/>
    </source>
</evidence>
<dbReference type="InterPro" id="IPR012912">
    <property type="entry name" value="Plasmid_pRiA4b_Orf3-like"/>
</dbReference>
<feature type="domain" description="Plasmid pRiA4b Orf3-like" evidence="1">
    <location>
        <begin position="12"/>
        <end position="183"/>
    </location>
</feature>
<dbReference type="PANTHER" id="PTHR41878:SF1">
    <property type="entry name" value="TNPR PROTEIN"/>
    <property type="match status" value="1"/>
</dbReference>
<dbReference type="Gene3D" id="3.10.290.30">
    <property type="entry name" value="MM3350-like"/>
    <property type="match status" value="1"/>
</dbReference>
<gene>
    <name evidence="2" type="ORF">N4261_03720</name>
</gene>
<evidence type="ECO:0000313" key="3">
    <source>
        <dbReference type="Proteomes" id="UP001064933"/>
    </source>
</evidence>